<reference evidence="3" key="1">
    <citation type="journal article" date="2020" name="Nature">
        <title>Giant virus diversity and host interactions through global metagenomics.</title>
        <authorList>
            <person name="Schulz F."/>
            <person name="Roux S."/>
            <person name="Paez-Espino D."/>
            <person name="Jungbluth S."/>
            <person name="Walsh D.A."/>
            <person name="Denef V.J."/>
            <person name="McMahon K.D."/>
            <person name="Konstantinidis K.T."/>
            <person name="Eloe-Fadrosh E.A."/>
            <person name="Kyrpides N.C."/>
            <person name="Woyke T."/>
        </authorList>
    </citation>
    <scope>NUCLEOTIDE SEQUENCE</scope>
    <source>
        <strain evidence="3">GVMAG-M-3300023184-191</strain>
    </source>
</reference>
<protein>
    <recommendedName>
        <fullName evidence="2">Cupin-like domain-containing protein</fullName>
    </recommendedName>
</protein>
<feature type="compositionally biased region" description="Low complexity" evidence="1">
    <location>
        <begin position="314"/>
        <end position="349"/>
    </location>
</feature>
<evidence type="ECO:0000259" key="2">
    <source>
        <dbReference type="Pfam" id="PF13621"/>
    </source>
</evidence>
<dbReference type="AlphaFoldDB" id="A0A6C0I435"/>
<dbReference type="PANTHER" id="PTHR12461">
    <property type="entry name" value="HYPOXIA-INDUCIBLE FACTOR 1 ALPHA INHIBITOR-RELATED"/>
    <property type="match status" value="1"/>
</dbReference>
<dbReference type="Gene3D" id="2.60.120.10">
    <property type="entry name" value="Jelly Rolls"/>
    <property type="match status" value="1"/>
</dbReference>
<dbReference type="SUPFAM" id="SSF51197">
    <property type="entry name" value="Clavaminate synthase-like"/>
    <property type="match status" value="1"/>
</dbReference>
<proteinExistence type="predicted"/>
<evidence type="ECO:0000256" key="1">
    <source>
        <dbReference type="SAM" id="MobiDB-lite"/>
    </source>
</evidence>
<organism evidence="3">
    <name type="scientific">viral metagenome</name>
    <dbReference type="NCBI Taxonomy" id="1070528"/>
    <lineage>
        <taxon>unclassified sequences</taxon>
        <taxon>metagenomes</taxon>
        <taxon>organismal metagenomes</taxon>
    </lineage>
</organism>
<dbReference type="PANTHER" id="PTHR12461:SF105">
    <property type="entry name" value="HYPOXIA-INDUCIBLE FACTOR 1-ALPHA INHIBITOR"/>
    <property type="match status" value="1"/>
</dbReference>
<evidence type="ECO:0000313" key="3">
    <source>
        <dbReference type="EMBL" id="QHT87781.1"/>
    </source>
</evidence>
<name>A0A6C0I435_9ZZZZ</name>
<feature type="region of interest" description="Disordered" evidence="1">
    <location>
        <begin position="308"/>
        <end position="354"/>
    </location>
</feature>
<sequence length="376" mass="42142">MQSMFAVLIFCVVLFLYLHIYFHMKTSNDLEVYEIDQPSKDKLEEVCDLRQPVMFDYANDRLMESCTLQAMRSTYGAFDVRLRNVKDTADEADATDLYVPLTLHAAGDAFRGDKESRYITENNNDFLEETGLVKTFKYNDAFLRPPMVSKCVYDVMCASPGTQTPLRYELNYRNYYLVTHGSVKLRLIAPHAIKYLYPVADYDNFEFRSPVNPWSVQPEYRADFDKLKTMDVELRAGQIIYIPAYWWCSMQFPASSSAASSSTMCCFKYRTYMNTVSILDKICMWMLQQQNVKRDAIEKKITNTLPSMNAMSKGATTTTTSEGATTTTTSEGATTTTTSEGATSQGATSQGATISEGATIQGATISEGATSQGASS</sequence>
<dbReference type="InterPro" id="IPR014710">
    <property type="entry name" value="RmlC-like_jellyroll"/>
</dbReference>
<dbReference type="EMBL" id="MN740101">
    <property type="protein sequence ID" value="QHT87781.1"/>
    <property type="molecule type" value="Genomic_DNA"/>
</dbReference>
<dbReference type="Pfam" id="PF13621">
    <property type="entry name" value="Cupin_8"/>
    <property type="match status" value="1"/>
</dbReference>
<accession>A0A6C0I435</accession>
<feature type="domain" description="Cupin-like" evidence="2">
    <location>
        <begin position="155"/>
        <end position="247"/>
    </location>
</feature>
<dbReference type="InterPro" id="IPR041667">
    <property type="entry name" value="Cupin_8"/>
</dbReference>